<dbReference type="Proteomes" id="UP000593571">
    <property type="component" value="Unassembled WGS sequence"/>
</dbReference>
<accession>A0A7J8B9C9</accession>
<evidence type="ECO:0000313" key="3">
    <source>
        <dbReference type="Proteomes" id="UP000593571"/>
    </source>
</evidence>
<dbReference type="AlphaFoldDB" id="A0A7J8B9C9"/>
<proteinExistence type="predicted"/>
<reference evidence="2 3" key="1">
    <citation type="journal article" date="2020" name="Nature">
        <title>Six reference-quality genomes reveal evolution of bat adaptations.</title>
        <authorList>
            <person name="Jebb D."/>
            <person name="Huang Z."/>
            <person name="Pippel M."/>
            <person name="Hughes G.M."/>
            <person name="Lavrichenko K."/>
            <person name="Devanna P."/>
            <person name="Winkler S."/>
            <person name="Jermiin L.S."/>
            <person name="Skirmuntt E.C."/>
            <person name="Katzourakis A."/>
            <person name="Burkitt-Gray L."/>
            <person name="Ray D.A."/>
            <person name="Sullivan K.A.M."/>
            <person name="Roscito J.G."/>
            <person name="Kirilenko B.M."/>
            <person name="Davalos L.M."/>
            <person name="Corthals A.P."/>
            <person name="Power M.L."/>
            <person name="Jones G."/>
            <person name="Ransome R.D."/>
            <person name="Dechmann D.K.N."/>
            <person name="Locatelli A.G."/>
            <person name="Puechmaille S.J."/>
            <person name="Fedrigo O."/>
            <person name="Jarvis E.D."/>
            <person name="Hiller M."/>
            <person name="Vernes S.C."/>
            <person name="Myers E.W."/>
            <person name="Teeling E.C."/>
        </authorList>
    </citation>
    <scope>NUCLEOTIDE SEQUENCE [LARGE SCALE GENOMIC DNA]</scope>
    <source>
        <strain evidence="2">MRouAeg1</strain>
        <tissue evidence="2">Muscle</tissue>
    </source>
</reference>
<evidence type="ECO:0000313" key="2">
    <source>
        <dbReference type="EMBL" id="KAF6395417.1"/>
    </source>
</evidence>
<evidence type="ECO:0000256" key="1">
    <source>
        <dbReference type="SAM" id="MobiDB-lite"/>
    </source>
</evidence>
<protein>
    <submittedName>
        <fullName evidence="2">Uncharacterized protein</fullName>
    </submittedName>
</protein>
<comment type="caution">
    <text evidence="2">The sequence shown here is derived from an EMBL/GenBank/DDBJ whole genome shotgun (WGS) entry which is preliminary data.</text>
</comment>
<sequence>MTKICSRVLGFASWKHEAAPRMFRRREKSRARPARSAVWDAPVLSPEPLVRPRWSSPHDGGRGPGRRWSGRWSGRENAPSLAFVVLRGLPGGLTVMVLQALTQDGKVKRLSPQALENSNQTVSLCLSLLGFSRFGVRLRL</sequence>
<name>A0A7J8B9C9_ROUAE</name>
<dbReference type="EMBL" id="JACASE010000018">
    <property type="protein sequence ID" value="KAF6395417.1"/>
    <property type="molecule type" value="Genomic_DNA"/>
</dbReference>
<keyword evidence="3" id="KW-1185">Reference proteome</keyword>
<feature type="region of interest" description="Disordered" evidence="1">
    <location>
        <begin position="50"/>
        <end position="71"/>
    </location>
</feature>
<gene>
    <name evidence="2" type="ORF">HJG63_009973</name>
</gene>
<organism evidence="2 3">
    <name type="scientific">Rousettus aegyptiacus</name>
    <name type="common">Egyptian fruit bat</name>
    <name type="synonym">Pteropus aegyptiacus</name>
    <dbReference type="NCBI Taxonomy" id="9407"/>
    <lineage>
        <taxon>Eukaryota</taxon>
        <taxon>Metazoa</taxon>
        <taxon>Chordata</taxon>
        <taxon>Craniata</taxon>
        <taxon>Vertebrata</taxon>
        <taxon>Euteleostomi</taxon>
        <taxon>Mammalia</taxon>
        <taxon>Eutheria</taxon>
        <taxon>Laurasiatheria</taxon>
        <taxon>Chiroptera</taxon>
        <taxon>Yinpterochiroptera</taxon>
        <taxon>Pteropodoidea</taxon>
        <taxon>Pteropodidae</taxon>
        <taxon>Rousettinae</taxon>
        <taxon>Rousettus</taxon>
    </lineage>
</organism>